<dbReference type="InterPro" id="IPR051276">
    <property type="entry name" value="Saccharopine_DH-like_oxidrdct"/>
</dbReference>
<organism evidence="3 4">
    <name type="scientific">Bifiguratus adelaidae</name>
    <dbReference type="NCBI Taxonomy" id="1938954"/>
    <lineage>
        <taxon>Eukaryota</taxon>
        <taxon>Fungi</taxon>
        <taxon>Fungi incertae sedis</taxon>
        <taxon>Mucoromycota</taxon>
        <taxon>Mucoromycotina</taxon>
        <taxon>Endogonomycetes</taxon>
        <taxon>Endogonales</taxon>
        <taxon>Endogonales incertae sedis</taxon>
        <taxon>Bifiguratus</taxon>
    </lineage>
</organism>
<dbReference type="Pfam" id="PF03435">
    <property type="entry name" value="Sacchrp_dh_NADP"/>
    <property type="match status" value="1"/>
</dbReference>
<comment type="similarity">
    <text evidence="1">Belongs to the saccharopine dehydrogenase family.</text>
</comment>
<dbReference type="AlphaFoldDB" id="A0A261Y614"/>
<evidence type="ECO:0000313" key="3">
    <source>
        <dbReference type="EMBL" id="OZJ06076.1"/>
    </source>
</evidence>
<dbReference type="Proteomes" id="UP000242875">
    <property type="component" value="Unassembled WGS sequence"/>
</dbReference>
<dbReference type="GO" id="GO:0005739">
    <property type="term" value="C:mitochondrion"/>
    <property type="evidence" value="ECO:0007669"/>
    <property type="project" value="TreeGrafter"/>
</dbReference>
<dbReference type="InterPro" id="IPR036291">
    <property type="entry name" value="NAD(P)-bd_dom_sf"/>
</dbReference>
<gene>
    <name evidence="3" type="ORF">BZG36_01119</name>
</gene>
<dbReference type="EMBL" id="MVBO01000007">
    <property type="protein sequence ID" value="OZJ06076.1"/>
    <property type="molecule type" value="Genomic_DNA"/>
</dbReference>
<dbReference type="GO" id="GO:0005886">
    <property type="term" value="C:plasma membrane"/>
    <property type="evidence" value="ECO:0007669"/>
    <property type="project" value="TreeGrafter"/>
</dbReference>
<evidence type="ECO:0000313" key="4">
    <source>
        <dbReference type="Proteomes" id="UP000242875"/>
    </source>
</evidence>
<reference evidence="3 4" key="1">
    <citation type="journal article" date="2017" name="Mycologia">
        <title>Bifiguratus adelaidae, gen. et sp. nov., a new member of Mucoromycotina in endophytic and soil-dwelling habitats.</title>
        <authorList>
            <person name="Torres-Cruz T.J."/>
            <person name="Billingsley Tobias T.L."/>
            <person name="Almatruk M."/>
            <person name="Hesse C."/>
            <person name="Kuske C.R."/>
            <person name="Desiro A."/>
            <person name="Benucci G.M."/>
            <person name="Bonito G."/>
            <person name="Stajich J.E."/>
            <person name="Dunlap C."/>
            <person name="Arnold A.E."/>
            <person name="Porras-Alfaro A."/>
        </authorList>
    </citation>
    <scope>NUCLEOTIDE SEQUENCE [LARGE SCALE GENOMIC DNA]</scope>
    <source>
        <strain evidence="3 4">AZ0501</strain>
    </source>
</reference>
<evidence type="ECO:0000256" key="1">
    <source>
        <dbReference type="ARBA" id="ARBA00038048"/>
    </source>
</evidence>
<dbReference type="OrthoDB" id="10268090at2759"/>
<name>A0A261Y614_9FUNG</name>
<proteinExistence type="inferred from homology"/>
<comment type="caution">
    <text evidence="3">The sequence shown here is derived from an EMBL/GenBank/DDBJ whole genome shotgun (WGS) entry which is preliminary data.</text>
</comment>
<dbReference type="PANTHER" id="PTHR12286">
    <property type="entry name" value="SACCHAROPINE DEHYDROGENASE-LIKE OXIDOREDUCTASE"/>
    <property type="match status" value="1"/>
</dbReference>
<dbReference type="InterPro" id="IPR005097">
    <property type="entry name" value="Sacchrp_dh_NADP-bd"/>
</dbReference>
<dbReference type="Gene3D" id="3.40.50.720">
    <property type="entry name" value="NAD(P)-binding Rossmann-like Domain"/>
    <property type="match status" value="1"/>
</dbReference>
<accession>A0A261Y614</accession>
<evidence type="ECO:0000259" key="2">
    <source>
        <dbReference type="Pfam" id="PF03435"/>
    </source>
</evidence>
<keyword evidence="4" id="KW-1185">Reference proteome</keyword>
<dbReference type="GO" id="GO:0009247">
    <property type="term" value="P:glycolipid biosynthetic process"/>
    <property type="evidence" value="ECO:0007669"/>
    <property type="project" value="TreeGrafter"/>
</dbReference>
<dbReference type="GO" id="GO:0005811">
    <property type="term" value="C:lipid droplet"/>
    <property type="evidence" value="ECO:0007669"/>
    <property type="project" value="TreeGrafter"/>
</dbReference>
<dbReference type="SUPFAM" id="SSF51735">
    <property type="entry name" value="NAD(P)-binding Rossmann-fold domains"/>
    <property type="match status" value="1"/>
</dbReference>
<feature type="domain" description="Saccharopine dehydrogenase NADP binding" evidence="2">
    <location>
        <begin position="8"/>
        <end position="116"/>
    </location>
</feature>
<protein>
    <recommendedName>
        <fullName evidence="2">Saccharopine dehydrogenase NADP binding domain-containing protein</fullName>
    </recommendedName>
</protein>
<dbReference type="PANTHER" id="PTHR12286:SF5">
    <property type="entry name" value="SACCHAROPINE DEHYDROGENASE-LIKE OXIDOREDUCTASE"/>
    <property type="match status" value="1"/>
</dbReference>
<sequence length="415" mass="46243">MSTRYSLVVYGATGAAGQAIALELAHLLAARKDKQVRWALGGRNKDTLKRVQQRIRDETGQVPDLVIARIQRTAELTELCESTLVLINAVGPFRFAGEYVLRACLEAKCHYMDLSDEPEFWYRMHRIYHERLASSKLLAVLGCGGYPMLCNVAPLLLQHPKCSTAPSVDLSDVRMYLSPLQTIPFLDPVLTPTRYESIVHSFAALPMLSTYTDDSDAKMKARDKGRHPRRADTALRHAVRARGPVQHLQHFAEYLALHTPSTDPPNHTTLSSIYYVCPSWFAKLLTLCLMWLFSILTLMPWGRSILNMYADKLCKRQDAVAFATNDDADDIFSLRIVPNPDVSKSPSISPGVIVLRGPHSSYSITAPLVAHSAQRLLDKMDKDQSIPHGVVTPAILFDASFTLEVLKASAIDISF</sequence>